<keyword evidence="2" id="KW-0067">ATP-binding</keyword>
<dbReference type="FunCoup" id="I2H5Z2">
    <property type="interactions" value="702"/>
</dbReference>
<dbReference type="InterPro" id="IPR003593">
    <property type="entry name" value="AAA+_ATPase"/>
</dbReference>
<dbReference type="InterPro" id="IPR027417">
    <property type="entry name" value="P-loop_NTPase"/>
</dbReference>
<dbReference type="InParanoid" id="I2H5Z2"/>
<reference evidence="6 7" key="1">
    <citation type="journal article" date="2011" name="Proc. Natl. Acad. Sci. U.S.A.">
        <title>Evolutionary erosion of yeast sex chromosomes by mating-type switching accidents.</title>
        <authorList>
            <person name="Gordon J.L."/>
            <person name="Armisen D."/>
            <person name="Proux-Wera E."/>
            <person name="Oheigeartaigh S.S."/>
            <person name="Byrne K.P."/>
            <person name="Wolfe K.H."/>
        </authorList>
    </citation>
    <scope>NUCLEOTIDE SEQUENCE [LARGE SCALE GENOMIC DNA]</scope>
    <source>
        <strain evidence="7">ATCC 34711 / CBS 6284 / DSM 70876 / NBRC 10599 / NRRL Y-10934 / UCD 77-7</strain>
    </source>
</reference>
<dbReference type="InterPro" id="IPR050052">
    <property type="entry name" value="ATP-dep_Clp_protease_ClpX"/>
</dbReference>
<dbReference type="SMART" id="SM01086">
    <property type="entry name" value="ClpB_D2-small"/>
    <property type="match status" value="1"/>
</dbReference>
<feature type="compositionally biased region" description="Polar residues" evidence="3">
    <location>
        <begin position="301"/>
        <end position="310"/>
    </location>
</feature>
<feature type="domain" description="Clp ATPase C-terminal" evidence="5">
    <location>
        <begin position="389"/>
        <end position="474"/>
    </location>
</feature>
<protein>
    <recommendedName>
        <fullName evidence="8">AAA+ ATPase domain-containing protein</fullName>
    </recommendedName>
</protein>
<dbReference type="GeneID" id="14496903"/>
<evidence type="ECO:0000256" key="3">
    <source>
        <dbReference type="SAM" id="MobiDB-lite"/>
    </source>
</evidence>
<evidence type="ECO:0000259" key="4">
    <source>
        <dbReference type="SMART" id="SM00382"/>
    </source>
</evidence>
<dbReference type="GO" id="GO:0051603">
    <property type="term" value="P:proteolysis involved in protein catabolic process"/>
    <property type="evidence" value="ECO:0007669"/>
    <property type="project" value="TreeGrafter"/>
</dbReference>
<feature type="domain" description="AAA+ ATPase" evidence="4">
    <location>
        <begin position="133"/>
        <end position="298"/>
    </location>
</feature>
<dbReference type="PANTHER" id="PTHR48102:SF7">
    <property type="entry name" value="ATP-DEPENDENT CLP PROTEASE ATP-BINDING SUBUNIT CLPX-LIKE, MITOCHONDRIAL"/>
    <property type="match status" value="1"/>
</dbReference>
<dbReference type="GO" id="GO:0016887">
    <property type="term" value="F:ATP hydrolysis activity"/>
    <property type="evidence" value="ECO:0007669"/>
    <property type="project" value="EnsemblFungi"/>
</dbReference>
<keyword evidence="1" id="KW-0547">Nucleotide-binding</keyword>
<dbReference type="OrthoDB" id="1721884at2759"/>
<dbReference type="GO" id="GO:0042026">
    <property type="term" value="P:protein refolding"/>
    <property type="evidence" value="ECO:0007669"/>
    <property type="project" value="EnsemblFungi"/>
</dbReference>
<accession>I2H5Z2</accession>
<evidence type="ECO:0000259" key="5">
    <source>
        <dbReference type="SMART" id="SM01086"/>
    </source>
</evidence>
<keyword evidence="7" id="KW-1185">Reference proteome</keyword>
<proteinExistence type="predicted"/>
<organism evidence="6 7">
    <name type="scientific">Henningerozyma blattae (strain ATCC 34711 / CBS 6284 / DSM 70876 / NBRC 10599 / NRRL Y-10934 / UCD 77-7)</name>
    <name type="common">Yeast</name>
    <name type="synonym">Tetrapisispora blattae</name>
    <dbReference type="NCBI Taxonomy" id="1071380"/>
    <lineage>
        <taxon>Eukaryota</taxon>
        <taxon>Fungi</taxon>
        <taxon>Dikarya</taxon>
        <taxon>Ascomycota</taxon>
        <taxon>Saccharomycotina</taxon>
        <taxon>Saccharomycetes</taxon>
        <taxon>Saccharomycetales</taxon>
        <taxon>Saccharomycetaceae</taxon>
        <taxon>Henningerozyma</taxon>
    </lineage>
</organism>
<dbReference type="GO" id="GO:0005759">
    <property type="term" value="C:mitochondrial matrix"/>
    <property type="evidence" value="ECO:0007669"/>
    <property type="project" value="EnsemblFungi"/>
</dbReference>
<dbReference type="OMA" id="HRSDFTN"/>
<sequence length="522" mass="58416">MLSVRNSIILRRCYSSTFQISNLASSNNSKIPSPKILKGYLDRYVVGQDIGKKVLCVAVYNHYLRINDKISKDINNKNIKDEIERIKNESSKERLNSTETIAGLKSLESQLKGKPPAIYNNKIEEDDDDLELSKSNLLILGPSGSGKTLLTTTLAKILDVPIAITDCTQLTQAGYIGEDVEICLERLLINANYNPQKAERGIIVLDEIDKLAKHNSDANVKDVSGEGVQQSLLKIIEGHKIELNVQRPIKSKDNNAPIEMKTQNFTIDTSNILFVLSGAFVGLDKIISKRIIKIKDLNNNQKSENNTTKTEQVRAVKTEEHDGKQSEHKVSVKNDNDNIQIDNKIKEVELSNGKKVSALSLTSPIDLITFGLIPELIGRVPIVTALEPLNVKDLYHILKEPKNALLHQYQYIFNQFGVQLAITQDALIKISEIALNEGTGARGLRSIMERLLLNINYECPESGISFALINKDTVESLKQTEYALASHVSVKYYTKDQEPAFINDIKLEDPELFKAMTKKLKH</sequence>
<dbReference type="RefSeq" id="XP_004181313.1">
    <property type="nucleotide sequence ID" value="XM_004181265.1"/>
</dbReference>
<dbReference type="Pfam" id="PF07724">
    <property type="entry name" value="AAA_2"/>
    <property type="match status" value="1"/>
</dbReference>
<feature type="region of interest" description="Disordered" evidence="3">
    <location>
        <begin position="301"/>
        <end position="333"/>
    </location>
</feature>
<feature type="compositionally biased region" description="Basic and acidic residues" evidence="3">
    <location>
        <begin position="311"/>
        <end position="333"/>
    </location>
</feature>
<dbReference type="Gene3D" id="3.40.50.300">
    <property type="entry name" value="P-loop containing nucleotide triphosphate hydrolases"/>
    <property type="match status" value="1"/>
</dbReference>
<dbReference type="SMART" id="SM00382">
    <property type="entry name" value="AAA"/>
    <property type="match status" value="1"/>
</dbReference>
<dbReference type="GO" id="GO:0030150">
    <property type="term" value="P:protein import into mitochondrial matrix"/>
    <property type="evidence" value="ECO:0007669"/>
    <property type="project" value="EnsemblFungi"/>
</dbReference>
<dbReference type="STRING" id="1071380.I2H5Z2"/>
<dbReference type="PANTHER" id="PTHR48102">
    <property type="entry name" value="ATP-DEPENDENT CLP PROTEASE ATP-BINDING SUBUNIT CLPX-LIKE, MITOCHONDRIAL-RELATED"/>
    <property type="match status" value="1"/>
</dbReference>
<evidence type="ECO:0000256" key="2">
    <source>
        <dbReference type="ARBA" id="ARBA00022840"/>
    </source>
</evidence>
<dbReference type="AlphaFoldDB" id="I2H5Z2"/>
<name>I2H5Z2_HENB6</name>
<dbReference type="Proteomes" id="UP000002866">
    <property type="component" value="Chromosome 6"/>
</dbReference>
<dbReference type="eggNOG" id="KOG0745">
    <property type="taxonomic scope" value="Eukaryota"/>
</dbReference>
<dbReference type="Gene3D" id="1.10.8.60">
    <property type="match status" value="1"/>
</dbReference>
<evidence type="ECO:0008006" key="8">
    <source>
        <dbReference type="Google" id="ProtNLM"/>
    </source>
</evidence>
<dbReference type="EMBL" id="HE806321">
    <property type="protein sequence ID" value="CCH61794.1"/>
    <property type="molecule type" value="Genomic_DNA"/>
</dbReference>
<evidence type="ECO:0000313" key="6">
    <source>
        <dbReference type="EMBL" id="CCH61794.1"/>
    </source>
</evidence>
<gene>
    <name evidence="6" type="primary">TBLA0F02550</name>
    <name evidence="6" type="ORF">TBLA_0F02550</name>
</gene>
<dbReference type="InterPro" id="IPR003959">
    <property type="entry name" value="ATPase_AAA_core"/>
</dbReference>
<evidence type="ECO:0000256" key="1">
    <source>
        <dbReference type="ARBA" id="ARBA00022741"/>
    </source>
</evidence>
<dbReference type="GO" id="GO:0005524">
    <property type="term" value="F:ATP binding"/>
    <property type="evidence" value="ECO:0007669"/>
    <property type="project" value="UniProtKB-KW"/>
</dbReference>
<dbReference type="KEGG" id="tbl:TBLA_0F02550"/>
<dbReference type="InterPro" id="IPR019489">
    <property type="entry name" value="Clp_ATPase_C"/>
</dbReference>
<dbReference type="SUPFAM" id="SSF52540">
    <property type="entry name" value="P-loop containing nucleoside triphosphate hydrolases"/>
    <property type="match status" value="1"/>
</dbReference>
<evidence type="ECO:0000313" key="7">
    <source>
        <dbReference type="Proteomes" id="UP000002866"/>
    </source>
</evidence>
<dbReference type="HOGENOM" id="CLU_014218_1_0_1"/>